<name>A0ABQ2UZG9_9ACTN</name>
<dbReference type="Proteomes" id="UP000654471">
    <property type="component" value="Unassembled WGS sequence"/>
</dbReference>
<accession>A0ABQ2UZG9</accession>
<gene>
    <name evidence="1" type="ORF">GCM10010211_20590</name>
</gene>
<comment type="caution">
    <text evidence="1">The sequence shown here is derived from an EMBL/GenBank/DDBJ whole genome shotgun (WGS) entry which is preliminary data.</text>
</comment>
<dbReference type="RefSeq" id="WP_189298618.1">
    <property type="nucleotide sequence ID" value="NZ_BMRP01000005.1"/>
</dbReference>
<dbReference type="EMBL" id="BMRP01000005">
    <property type="protein sequence ID" value="GGU55694.1"/>
    <property type="molecule type" value="Genomic_DNA"/>
</dbReference>
<organism evidence="1 2">
    <name type="scientific">Streptomyces albospinus</name>
    <dbReference type="NCBI Taxonomy" id="285515"/>
    <lineage>
        <taxon>Bacteria</taxon>
        <taxon>Bacillati</taxon>
        <taxon>Actinomycetota</taxon>
        <taxon>Actinomycetes</taxon>
        <taxon>Kitasatosporales</taxon>
        <taxon>Streptomycetaceae</taxon>
        <taxon>Streptomyces</taxon>
    </lineage>
</organism>
<protein>
    <submittedName>
        <fullName evidence="1">Uncharacterized protein</fullName>
    </submittedName>
</protein>
<sequence>MPLHTPAAGPWGDALQRATEATAARSISGMDEMCWDDVAMRNIVAVVFYALHLRDREPVESISWNAVLWQLRDDRQVAALITRVLPEAGHDLARTAAPGDPVAETWRWLTRTWDPHAPTKGSSSVLLGHPHHAESGWGPDAPEPRWGGMSRGIGGLPDPALEVCTHWAAGVVQTAIITEHGGHQVFDRVEVTAGAFEGQRGYVRDSGWIFDDGNETVEGPAGYVVDLDDVEGTVDIDADQLQACADLRWADRPAGTLKASPPPGLGATLPPRTTCAEDLAEILDRASNAEIVPAELRRTIGAATEHHHLELDWQASPSPHRVTWRVLQHWYQLGAHYADDQRADVFEVVVTRHLHDPEPVHRLALSEEDVAAVVARCSVLD</sequence>
<keyword evidence="2" id="KW-1185">Reference proteome</keyword>
<proteinExistence type="predicted"/>
<reference evidence="2" key="1">
    <citation type="journal article" date="2019" name="Int. J. Syst. Evol. Microbiol.">
        <title>The Global Catalogue of Microorganisms (GCM) 10K type strain sequencing project: providing services to taxonomists for standard genome sequencing and annotation.</title>
        <authorList>
            <consortium name="The Broad Institute Genomics Platform"/>
            <consortium name="The Broad Institute Genome Sequencing Center for Infectious Disease"/>
            <person name="Wu L."/>
            <person name="Ma J."/>
        </authorList>
    </citation>
    <scope>NUCLEOTIDE SEQUENCE [LARGE SCALE GENOMIC DNA]</scope>
    <source>
        <strain evidence="2">JCM 3399</strain>
    </source>
</reference>
<evidence type="ECO:0000313" key="1">
    <source>
        <dbReference type="EMBL" id="GGU55694.1"/>
    </source>
</evidence>
<evidence type="ECO:0000313" key="2">
    <source>
        <dbReference type="Proteomes" id="UP000654471"/>
    </source>
</evidence>